<keyword evidence="1" id="KW-1133">Transmembrane helix</keyword>
<accession>A0A813M600</accession>
<comment type="caution">
    <text evidence="6">The sequence shown here is derived from an EMBL/GenBank/DDBJ whole genome shotgun (WGS) entry which is preliminary data.</text>
</comment>
<keyword evidence="7" id="KW-1185">Reference proteome</keyword>
<evidence type="ECO:0000256" key="1">
    <source>
        <dbReference type="SAM" id="Phobius"/>
    </source>
</evidence>
<feature type="domain" description="DUF7043" evidence="4">
    <location>
        <begin position="313"/>
        <end position="424"/>
    </location>
</feature>
<dbReference type="Pfam" id="PF23069">
    <property type="entry name" value="DUF7042"/>
    <property type="match status" value="1"/>
</dbReference>
<dbReference type="EMBL" id="CAJNOC010000070">
    <property type="protein sequence ID" value="CAF0712059.1"/>
    <property type="molecule type" value="Genomic_DNA"/>
</dbReference>
<dbReference type="Pfam" id="PF23070">
    <property type="entry name" value="DUF7043"/>
    <property type="match status" value="1"/>
</dbReference>
<keyword evidence="1" id="KW-0472">Membrane</keyword>
<organism evidence="6 7">
    <name type="scientific">Brachionus calyciflorus</name>
    <dbReference type="NCBI Taxonomy" id="104777"/>
    <lineage>
        <taxon>Eukaryota</taxon>
        <taxon>Metazoa</taxon>
        <taxon>Spiralia</taxon>
        <taxon>Gnathifera</taxon>
        <taxon>Rotifera</taxon>
        <taxon>Eurotatoria</taxon>
        <taxon>Monogononta</taxon>
        <taxon>Pseudotrocha</taxon>
        <taxon>Ploima</taxon>
        <taxon>Brachionidae</taxon>
        <taxon>Brachionus</taxon>
    </lineage>
</organism>
<feature type="transmembrane region" description="Helical" evidence="1">
    <location>
        <begin position="633"/>
        <end position="653"/>
    </location>
</feature>
<evidence type="ECO:0000259" key="4">
    <source>
        <dbReference type="Pfam" id="PF23070"/>
    </source>
</evidence>
<dbReference type="InterPro" id="IPR055471">
    <property type="entry name" value="DUF7043"/>
</dbReference>
<gene>
    <name evidence="6" type="ORF">OXX778_LOCUS1167</name>
</gene>
<sequence length="654" mass="75831">MNQTTSIFSIFLFLIFINKIYSSCHLPHQWTGKWYQSKDIDLLSINRTNFINRGVCIEHKQDKFMFYESKEDCYRCIFIMQKHSNVLQYRASYCSDQNDFNSNCQNLSPESELITIYRDNSQAEKCPLNGLYVLQNSENNDDRSYRSYSNSRCTDKDSMIMECSDQSMLKLQFGKCINMPSYVVNCIAHWTEGNTNYLIGKIEINNQKPTYKCLAYTESSQNDQSRRSARNENFIDLNNLENRPEIKTVLQVSVSQDEFCRNIDNMIDEQFSFTFNKVHGTRHLVAPQTLTKRDLNQTRNDFFIAKNKQQNGGNCKFPKWLNKKWHNFKQTKSYSLDYKLDSLMINDNKNSIVINKYTCSHMKSRKSNHFQAIVKTLNGCSSGYQCLTITSKSEYVLEIKFGKISYETSAIDCTDNQYINQEYVYIDTNYGVKCPLKNGIYEKVNSKSANYRSAALIQGPVETPKQEPCKYLTQTQTLQVGCQSDQQYSLRTKLCYPNNQEEKKVEINDEFSISSLPASKQTTTAYTQLESEINLVCLAYWRHDGNHVIVSRTMSNEILCSIWSSSEDGKILQLLEIDSNCNYNKKSFSRINYGFVFVESCHSEPSEFKSLIKNQMSDYSSSLSSSSSSSSFFLFYFSVTFNLILNILILKIFV</sequence>
<dbReference type="InterPro" id="IPR055472">
    <property type="entry name" value="DUF7044"/>
</dbReference>
<dbReference type="Proteomes" id="UP000663879">
    <property type="component" value="Unassembled WGS sequence"/>
</dbReference>
<evidence type="ECO:0000259" key="5">
    <source>
        <dbReference type="Pfam" id="PF23071"/>
    </source>
</evidence>
<evidence type="ECO:0000313" key="6">
    <source>
        <dbReference type="EMBL" id="CAF0712059.1"/>
    </source>
</evidence>
<dbReference type="Pfam" id="PF23071">
    <property type="entry name" value="DUF7044"/>
    <property type="match status" value="1"/>
</dbReference>
<reference evidence="6" key="1">
    <citation type="submission" date="2021-02" db="EMBL/GenBank/DDBJ databases">
        <authorList>
            <person name="Nowell W R."/>
        </authorList>
    </citation>
    <scope>NUCLEOTIDE SEQUENCE</scope>
    <source>
        <strain evidence="6">Ploen Becks lab</strain>
    </source>
</reference>
<name>A0A813M600_9BILA</name>
<dbReference type="AlphaFoldDB" id="A0A813M600"/>
<dbReference type="InterPro" id="IPR055470">
    <property type="entry name" value="DUF7042"/>
</dbReference>
<evidence type="ECO:0000313" key="7">
    <source>
        <dbReference type="Proteomes" id="UP000663879"/>
    </source>
</evidence>
<keyword evidence="1" id="KW-0812">Transmembrane</keyword>
<dbReference type="PANTHER" id="PTHR22255">
    <property type="entry name" value="LP06548P"/>
    <property type="match status" value="1"/>
</dbReference>
<evidence type="ECO:0000256" key="2">
    <source>
        <dbReference type="SAM" id="SignalP"/>
    </source>
</evidence>
<feature type="signal peptide" evidence="2">
    <location>
        <begin position="1"/>
        <end position="22"/>
    </location>
</feature>
<dbReference type="PANTHER" id="PTHR22255:SF9">
    <property type="entry name" value="LP06548P"/>
    <property type="match status" value="1"/>
</dbReference>
<evidence type="ECO:0000259" key="3">
    <source>
        <dbReference type="Pfam" id="PF23069"/>
    </source>
</evidence>
<feature type="domain" description="DUF7044" evidence="5">
    <location>
        <begin position="23"/>
        <end position="106"/>
    </location>
</feature>
<feature type="domain" description="DUF7042" evidence="3">
    <location>
        <begin position="123"/>
        <end position="262"/>
    </location>
</feature>
<keyword evidence="2" id="KW-0732">Signal</keyword>
<feature type="chain" id="PRO_5032426835" evidence="2">
    <location>
        <begin position="23"/>
        <end position="654"/>
    </location>
</feature>
<protein>
    <submittedName>
        <fullName evidence="6">Uncharacterized protein</fullName>
    </submittedName>
</protein>
<dbReference type="OrthoDB" id="9979716at2759"/>
<proteinExistence type="predicted"/>